<sequence length="118" mass="14061">MDRRAELVRQFKEMETEAGVYQIRNTTNDKIFVESSPNFKNINGRTFELNIGSHLNKELQKDWTELGEEKFVFEILEIVEKKKTGYFDLKDALKKMERKWLDRLQPYGDKGYNKPPRA</sequence>
<dbReference type="EMBL" id="CP026520">
    <property type="protein sequence ID" value="QAV19833.1"/>
    <property type="molecule type" value="Genomic_DNA"/>
</dbReference>
<organism evidence="2 3">
    <name type="scientific">Paenibacillus chitinolyticus</name>
    <dbReference type="NCBI Taxonomy" id="79263"/>
    <lineage>
        <taxon>Bacteria</taxon>
        <taxon>Bacillati</taxon>
        <taxon>Bacillota</taxon>
        <taxon>Bacilli</taxon>
        <taxon>Bacillales</taxon>
        <taxon>Paenibacillaceae</taxon>
        <taxon>Paenibacillus</taxon>
    </lineage>
</organism>
<dbReference type="SUPFAM" id="SSF82771">
    <property type="entry name" value="GIY-YIG endonuclease"/>
    <property type="match status" value="1"/>
</dbReference>
<evidence type="ECO:0000313" key="3">
    <source>
        <dbReference type="Proteomes" id="UP000288943"/>
    </source>
</evidence>
<dbReference type="OrthoDB" id="9134286at2"/>
<dbReference type="EMBL" id="JAMDMJ010000015">
    <property type="protein sequence ID" value="MCY9596853.1"/>
    <property type="molecule type" value="Genomic_DNA"/>
</dbReference>
<reference evidence="1 4" key="2">
    <citation type="submission" date="2022-05" db="EMBL/GenBank/DDBJ databases">
        <title>Genome Sequencing of Bee-Associated Microbes.</title>
        <authorList>
            <person name="Dunlap C."/>
        </authorList>
    </citation>
    <scope>NUCLEOTIDE SEQUENCE [LARGE SCALE GENOMIC DNA]</scope>
    <source>
        <strain evidence="1 4">NRRL B-23120</strain>
    </source>
</reference>
<keyword evidence="4" id="KW-1185">Reference proteome</keyword>
<gene>
    <name evidence="1" type="ORF">M5X16_13820</name>
    <name evidence="2" type="ORF">PC41400_20095</name>
</gene>
<evidence type="ECO:0000313" key="4">
    <source>
        <dbReference type="Proteomes" id="UP001527202"/>
    </source>
</evidence>
<dbReference type="InterPro" id="IPR035901">
    <property type="entry name" value="GIY-YIG_endonuc_sf"/>
</dbReference>
<dbReference type="Gene3D" id="3.40.1440.10">
    <property type="entry name" value="GIY-YIG endonuclease"/>
    <property type="match status" value="1"/>
</dbReference>
<dbReference type="RefSeq" id="WP_042227195.1">
    <property type="nucleotide sequence ID" value="NZ_CP026520.1"/>
</dbReference>
<dbReference type="KEGG" id="pchi:PC41400_20095"/>
<name>A0A410WZT1_9BACL</name>
<dbReference type="Proteomes" id="UP001527202">
    <property type="component" value="Unassembled WGS sequence"/>
</dbReference>
<dbReference type="AlphaFoldDB" id="A0A410WZT1"/>
<reference evidence="2 3" key="1">
    <citation type="submission" date="2018-01" db="EMBL/GenBank/DDBJ databases">
        <title>The whole genome sequencing and assembly of Paenibacillus chitinolyticus KCCM 41400 strain.</title>
        <authorList>
            <person name="Kim J.-Y."/>
            <person name="Park M.-K."/>
            <person name="Lee Y.-J."/>
            <person name="Yi H."/>
            <person name="Bahn Y.-S."/>
            <person name="Kim J.F."/>
            <person name="Lee D.-W."/>
        </authorList>
    </citation>
    <scope>NUCLEOTIDE SEQUENCE [LARGE SCALE GENOMIC DNA]</scope>
    <source>
        <strain evidence="2 3">KCCM 41400</strain>
    </source>
</reference>
<accession>A0A410WZT1</accession>
<dbReference type="CDD" id="cd10451">
    <property type="entry name" value="GIY-YIG_LuxR_like"/>
    <property type="match status" value="1"/>
</dbReference>
<protein>
    <submittedName>
        <fullName evidence="1">GIY-YIG nuclease family protein</fullName>
    </submittedName>
    <submittedName>
        <fullName evidence="2">LuxR family transcriptional regulator</fullName>
    </submittedName>
</protein>
<evidence type="ECO:0000313" key="1">
    <source>
        <dbReference type="EMBL" id="MCY9596853.1"/>
    </source>
</evidence>
<dbReference type="Proteomes" id="UP000288943">
    <property type="component" value="Chromosome"/>
</dbReference>
<dbReference type="GeneID" id="95377096"/>
<proteinExistence type="predicted"/>
<evidence type="ECO:0000313" key="2">
    <source>
        <dbReference type="EMBL" id="QAV19833.1"/>
    </source>
</evidence>